<dbReference type="EMBL" id="JAMZFV010000002">
    <property type="protein sequence ID" value="MCP1109233.1"/>
    <property type="molecule type" value="Genomic_DNA"/>
</dbReference>
<accession>A0ABT1EEX6</accession>
<organism evidence="2 3">
    <name type="scientific">Ohessyouella blattaphilus</name>
    <dbReference type="NCBI Taxonomy" id="2949333"/>
    <lineage>
        <taxon>Bacteria</taxon>
        <taxon>Bacillati</taxon>
        <taxon>Bacillota</taxon>
        <taxon>Clostridia</taxon>
        <taxon>Lachnospirales</taxon>
        <taxon>Lachnospiraceae</taxon>
        <taxon>Ohessyouella</taxon>
    </lineage>
</organism>
<dbReference type="Proteomes" id="UP001523565">
    <property type="component" value="Unassembled WGS sequence"/>
</dbReference>
<dbReference type="SUPFAM" id="SSF143422">
    <property type="entry name" value="Transposase IS200-like"/>
    <property type="match status" value="1"/>
</dbReference>
<dbReference type="Pfam" id="PF01797">
    <property type="entry name" value="Y1_Tnp"/>
    <property type="match status" value="1"/>
</dbReference>
<dbReference type="InterPro" id="IPR002686">
    <property type="entry name" value="Transposase_17"/>
</dbReference>
<name>A0ABT1EEX6_9FIRM</name>
<proteinExistence type="predicted"/>
<dbReference type="PANTHER" id="PTHR33360">
    <property type="entry name" value="TRANSPOSASE FOR INSERTION SEQUENCE ELEMENT IS200"/>
    <property type="match status" value="1"/>
</dbReference>
<dbReference type="RefSeq" id="WP_262068135.1">
    <property type="nucleotide sequence ID" value="NZ_JAMXOC010000002.1"/>
</dbReference>
<sequence length="136" mass="16289">MFKKKNQPYYTNRHSCFLLQYHLVLVTKYRKPVLTGPVKDYVYQLIREICNERGYNILELNGEEDHLHLLFEATPQMAPTEFVNVIKTKTARFARRDYPAEVGKYYWKPYFWSSSYFVATVSEQSLTLVQEYIKNQ</sequence>
<dbReference type="PANTHER" id="PTHR33360:SF2">
    <property type="entry name" value="TRANSPOSASE FOR INSERTION SEQUENCE ELEMENT IS200"/>
    <property type="match status" value="1"/>
</dbReference>
<reference evidence="2 3" key="1">
    <citation type="journal article" date="2022" name="Genome Biol. Evol.">
        <title>Host diet, physiology and behaviors set the stage for Lachnospiraceae cladogenesis.</title>
        <authorList>
            <person name="Vera-Ponce De Leon A."/>
            <person name="Schneider M."/>
            <person name="Jahnes B.C."/>
            <person name="Sadowski V."/>
            <person name="Camuy-Velez L.A."/>
            <person name="Duan J."/>
            <person name="Sabree Z.L."/>
        </authorList>
    </citation>
    <scope>NUCLEOTIDE SEQUENCE [LARGE SCALE GENOMIC DNA]</scope>
    <source>
        <strain evidence="2 3">PAL227</strain>
    </source>
</reference>
<feature type="domain" description="Transposase IS200-like" evidence="1">
    <location>
        <begin position="16"/>
        <end position="136"/>
    </location>
</feature>
<dbReference type="SMART" id="SM01321">
    <property type="entry name" value="Y1_Tnp"/>
    <property type="match status" value="1"/>
</dbReference>
<evidence type="ECO:0000313" key="2">
    <source>
        <dbReference type="EMBL" id="MCP1109233.1"/>
    </source>
</evidence>
<comment type="caution">
    <text evidence="2">The sequence shown here is derived from an EMBL/GenBank/DDBJ whole genome shotgun (WGS) entry which is preliminary data.</text>
</comment>
<dbReference type="Gene3D" id="3.30.70.1290">
    <property type="entry name" value="Transposase IS200-like"/>
    <property type="match status" value="1"/>
</dbReference>
<gene>
    <name evidence="2" type="primary">tnpA</name>
    <name evidence="2" type="ORF">NK118_03100</name>
</gene>
<protein>
    <submittedName>
        <fullName evidence="2">IS200/IS605 family transposase</fullName>
    </submittedName>
</protein>
<evidence type="ECO:0000259" key="1">
    <source>
        <dbReference type="SMART" id="SM01321"/>
    </source>
</evidence>
<dbReference type="NCBIfam" id="NF033573">
    <property type="entry name" value="transpos_IS200"/>
    <property type="match status" value="1"/>
</dbReference>
<keyword evidence="3" id="KW-1185">Reference proteome</keyword>
<evidence type="ECO:0000313" key="3">
    <source>
        <dbReference type="Proteomes" id="UP001523565"/>
    </source>
</evidence>
<dbReference type="InterPro" id="IPR036515">
    <property type="entry name" value="Transposase_17_sf"/>
</dbReference>